<feature type="transmembrane region" description="Helical" evidence="2">
    <location>
        <begin position="199"/>
        <end position="225"/>
    </location>
</feature>
<dbReference type="Proteomes" id="UP000186817">
    <property type="component" value="Unassembled WGS sequence"/>
</dbReference>
<evidence type="ECO:0000256" key="1">
    <source>
        <dbReference type="SAM" id="MobiDB-lite"/>
    </source>
</evidence>
<dbReference type="AlphaFoldDB" id="A0A1Q9DQ20"/>
<dbReference type="EMBL" id="LSRX01000441">
    <property type="protein sequence ID" value="OLP97254.1"/>
    <property type="molecule type" value="Genomic_DNA"/>
</dbReference>
<keyword evidence="4" id="KW-1185">Reference proteome</keyword>
<proteinExistence type="predicted"/>
<sequence>MLANVLNPVISTVRAPYDLDVLQHRISAASAQDSRCWTGSASEVSHVQTTAQHNLGDAILVHSRPEMMQWAWSLLLSVVWAGPDAARQVLTDSGFTPLDLAAGQTDAEKEREKCGPFFEFFEKRCKGSNSKATFKCMGGVRSEGPHGQVEDSFKWCEEEEPFLFKWGEPVCYVHTDTDHSLWAMVWCPRCLGSVCLEPITFYLIIAAVFLLCNCACCALICRCVYKKADEHDIPRRVRASIAGAVGRPSTRPSQMGVELNDLQRHS</sequence>
<evidence type="ECO:0000313" key="4">
    <source>
        <dbReference type="Proteomes" id="UP000186817"/>
    </source>
</evidence>
<evidence type="ECO:0000256" key="2">
    <source>
        <dbReference type="SAM" id="Phobius"/>
    </source>
</evidence>
<feature type="region of interest" description="Disordered" evidence="1">
    <location>
        <begin position="246"/>
        <end position="266"/>
    </location>
</feature>
<keyword evidence="2" id="KW-0812">Transmembrane</keyword>
<keyword evidence="2" id="KW-0472">Membrane</keyword>
<evidence type="ECO:0000313" key="3">
    <source>
        <dbReference type="EMBL" id="OLP97254.1"/>
    </source>
</evidence>
<protein>
    <submittedName>
        <fullName evidence="3">Uncharacterized protein</fullName>
    </submittedName>
</protein>
<accession>A0A1Q9DQ20</accession>
<organism evidence="3 4">
    <name type="scientific">Symbiodinium microadriaticum</name>
    <name type="common">Dinoflagellate</name>
    <name type="synonym">Zooxanthella microadriatica</name>
    <dbReference type="NCBI Taxonomy" id="2951"/>
    <lineage>
        <taxon>Eukaryota</taxon>
        <taxon>Sar</taxon>
        <taxon>Alveolata</taxon>
        <taxon>Dinophyceae</taxon>
        <taxon>Suessiales</taxon>
        <taxon>Symbiodiniaceae</taxon>
        <taxon>Symbiodinium</taxon>
    </lineage>
</organism>
<gene>
    <name evidence="3" type="ORF">AK812_SmicGene20435</name>
</gene>
<comment type="caution">
    <text evidence="3">The sequence shown here is derived from an EMBL/GenBank/DDBJ whole genome shotgun (WGS) entry which is preliminary data.</text>
</comment>
<keyword evidence="2" id="KW-1133">Transmembrane helix</keyword>
<name>A0A1Q9DQ20_SYMMI</name>
<reference evidence="3 4" key="1">
    <citation type="submission" date="2016-02" db="EMBL/GenBank/DDBJ databases">
        <title>Genome analysis of coral dinoflagellate symbionts highlights evolutionary adaptations to a symbiotic lifestyle.</title>
        <authorList>
            <person name="Aranda M."/>
            <person name="Li Y."/>
            <person name="Liew Y.J."/>
            <person name="Baumgarten S."/>
            <person name="Simakov O."/>
            <person name="Wilson M."/>
            <person name="Piel J."/>
            <person name="Ashoor H."/>
            <person name="Bougouffa S."/>
            <person name="Bajic V.B."/>
            <person name="Ryu T."/>
            <person name="Ravasi T."/>
            <person name="Bayer T."/>
            <person name="Micklem G."/>
            <person name="Kim H."/>
            <person name="Bhak J."/>
            <person name="Lajeunesse T.C."/>
            <person name="Voolstra C.R."/>
        </authorList>
    </citation>
    <scope>NUCLEOTIDE SEQUENCE [LARGE SCALE GENOMIC DNA]</scope>
    <source>
        <strain evidence="3 4">CCMP2467</strain>
    </source>
</reference>